<proteinExistence type="inferred from homology"/>
<dbReference type="EMBL" id="BRXX01000272">
    <property type="protein sequence ID" value="GMI01912.1"/>
    <property type="molecule type" value="Genomic_DNA"/>
</dbReference>
<dbReference type="InterPro" id="IPR029041">
    <property type="entry name" value="FAD-linked_oxidoreductase-like"/>
</dbReference>
<comment type="pathway">
    <text evidence="2">One-carbon metabolism; tetrahydrofolate interconversion.</text>
</comment>
<evidence type="ECO:0000256" key="6">
    <source>
        <dbReference type="ARBA" id="ARBA00022857"/>
    </source>
</evidence>
<evidence type="ECO:0000259" key="9">
    <source>
        <dbReference type="Pfam" id="PF21895"/>
    </source>
</evidence>
<accession>A0A9W7C8H7</accession>
<reference evidence="11" key="1">
    <citation type="journal article" date="2023" name="Commun. Biol.">
        <title>Genome analysis of Parmales, the sister group of diatoms, reveals the evolutionary specialization of diatoms from phago-mixotrophs to photoautotrophs.</title>
        <authorList>
            <person name="Ban H."/>
            <person name="Sato S."/>
            <person name="Yoshikawa S."/>
            <person name="Yamada K."/>
            <person name="Nakamura Y."/>
            <person name="Ichinomiya M."/>
            <person name="Sato N."/>
            <person name="Blanc-Mathieu R."/>
            <person name="Endo H."/>
            <person name="Kuwata A."/>
            <person name="Ogata H."/>
        </authorList>
    </citation>
    <scope>NUCLEOTIDE SEQUENCE [LARGE SCALE GENOMIC DNA]</scope>
    <source>
        <strain evidence="11">NIES 3699</strain>
    </source>
</reference>
<dbReference type="GO" id="GO:0035999">
    <property type="term" value="P:tetrahydrofolate interconversion"/>
    <property type="evidence" value="ECO:0007669"/>
    <property type="project" value="TreeGrafter"/>
</dbReference>
<dbReference type="SUPFAM" id="SSF51730">
    <property type="entry name" value="FAD-linked oxidoreductase"/>
    <property type="match status" value="1"/>
</dbReference>
<comment type="caution">
    <text evidence="10">The sequence shown here is derived from an EMBL/GenBank/DDBJ whole genome shotgun (WGS) entry which is preliminary data.</text>
</comment>
<evidence type="ECO:0000256" key="5">
    <source>
        <dbReference type="ARBA" id="ARBA00022827"/>
    </source>
</evidence>
<feature type="domain" description="MTHFR SAM-binding regulatory" evidence="9">
    <location>
        <begin position="367"/>
        <end position="651"/>
    </location>
</feature>
<evidence type="ECO:0000256" key="8">
    <source>
        <dbReference type="SAM" id="MobiDB-lite"/>
    </source>
</evidence>
<dbReference type="AlphaFoldDB" id="A0A9W7C8H7"/>
<keyword evidence="4" id="KW-0285">Flavoprotein</keyword>
<name>A0A9W7C8H7_9STRA</name>
<dbReference type="GO" id="GO:0009086">
    <property type="term" value="P:methionine biosynthetic process"/>
    <property type="evidence" value="ECO:0007669"/>
    <property type="project" value="TreeGrafter"/>
</dbReference>
<dbReference type="InterPro" id="IPR003171">
    <property type="entry name" value="Mehydrof_redctse-like"/>
</dbReference>
<dbReference type="InterPro" id="IPR004621">
    <property type="entry name" value="Fadh2_euk"/>
</dbReference>
<dbReference type="NCBIfam" id="TIGR00677">
    <property type="entry name" value="fadh2_euk"/>
    <property type="match status" value="1"/>
</dbReference>
<dbReference type="PANTHER" id="PTHR45754:SF3">
    <property type="entry name" value="METHYLENETETRAHYDROFOLATE REDUCTASE (NADPH)"/>
    <property type="match status" value="1"/>
</dbReference>
<evidence type="ECO:0000256" key="4">
    <source>
        <dbReference type="ARBA" id="ARBA00022630"/>
    </source>
</evidence>
<feature type="region of interest" description="Disordered" evidence="8">
    <location>
        <begin position="12"/>
        <end position="77"/>
    </location>
</feature>
<organism evidence="10 11">
    <name type="scientific">Triparma verrucosa</name>
    <dbReference type="NCBI Taxonomy" id="1606542"/>
    <lineage>
        <taxon>Eukaryota</taxon>
        <taxon>Sar</taxon>
        <taxon>Stramenopiles</taxon>
        <taxon>Ochrophyta</taxon>
        <taxon>Bolidophyceae</taxon>
        <taxon>Parmales</taxon>
        <taxon>Triparmaceae</taxon>
        <taxon>Triparma</taxon>
    </lineage>
</organism>
<evidence type="ECO:0000256" key="3">
    <source>
        <dbReference type="ARBA" id="ARBA00006743"/>
    </source>
</evidence>
<keyword evidence="5" id="KW-0274">FAD</keyword>
<evidence type="ECO:0000256" key="7">
    <source>
        <dbReference type="ARBA" id="ARBA00023002"/>
    </source>
</evidence>
<keyword evidence="11" id="KW-1185">Reference proteome</keyword>
<dbReference type="GO" id="GO:0005829">
    <property type="term" value="C:cytosol"/>
    <property type="evidence" value="ECO:0007669"/>
    <property type="project" value="TreeGrafter"/>
</dbReference>
<evidence type="ECO:0000313" key="11">
    <source>
        <dbReference type="Proteomes" id="UP001165160"/>
    </source>
</evidence>
<keyword evidence="7" id="KW-0560">Oxidoreductase</keyword>
<evidence type="ECO:0000313" key="10">
    <source>
        <dbReference type="EMBL" id="GMI01912.1"/>
    </source>
</evidence>
<dbReference type="Proteomes" id="UP001165160">
    <property type="component" value="Unassembled WGS sequence"/>
</dbReference>
<comment type="cofactor">
    <cofactor evidence="1">
        <name>FAD</name>
        <dbReference type="ChEBI" id="CHEBI:57692"/>
    </cofactor>
</comment>
<dbReference type="FunFam" id="3.20.20.220:FF:000002">
    <property type="entry name" value="Methylenetetrahydrofolate reductase"/>
    <property type="match status" value="1"/>
</dbReference>
<dbReference type="PANTHER" id="PTHR45754">
    <property type="entry name" value="METHYLENETETRAHYDROFOLATE REDUCTASE"/>
    <property type="match status" value="1"/>
</dbReference>
<evidence type="ECO:0000256" key="1">
    <source>
        <dbReference type="ARBA" id="ARBA00001974"/>
    </source>
</evidence>
<feature type="compositionally biased region" description="Low complexity" evidence="8">
    <location>
        <begin position="18"/>
        <end position="39"/>
    </location>
</feature>
<dbReference type="InterPro" id="IPR053806">
    <property type="entry name" value="MTHFR_C"/>
</dbReference>
<gene>
    <name evidence="10" type="ORF">TrVE_jg4645</name>
</gene>
<keyword evidence="6" id="KW-0521">NADP</keyword>
<comment type="similarity">
    <text evidence="3">Belongs to the methylenetetrahydrofolate reductase family.</text>
</comment>
<sequence>MKIIEKIRKIRNDRLELSSSGPPSRSTSSNSVSSAVSSVHNDDPPSVPFLSSDLVDKLPPNPPQQKNPNNNPNTPYFSFEFFPPKTEAGLDNLYERIDRMKDLEPLFIDVTWGAGGRTERETLSIASYAQQYCGLDVLMHLTCTGLSKFAVQAALETAKDAGVHNILALRGDAGKGQSMWSPHPEGFKNATELVRFIKSTYGDHFGIAVAGHPEGHIDGSGVDYDLKYLKEKIDAGADFIVTQFFYDTEVFINYVEKCREIGITCPIIPGVMAIQSYPSFLRMTQFCKTKVSKDITAMLEAVKDDDEAVKTKGVEIAVEMCQKLLRGGYCDGVHFYTLNLERSVRRILEKLESVDPDDHNFSSKTQRKLPWRPSTLETRKKEEVRPINWANRPKSYMKRTEDWDEFPNGRWGDARSPAFGELSDSHFYRFTLGNVEDRKAMLGENPTALQDVYDVFGDYILGKIPLLPWCEQSLQPESFTIQEELAALNRKGFLTINSQPAVNGVPSDDPVFGWGGKGGYCYQKAYVECFVSPENFAKLLESAEKRESLNLYGLNSKGEEVKVGQEGGGVTALTWGVFPNREVLQPTVFDPEIFVHTWSEEAFSLWQTMWLSLYDEESEAYELLEEIHDTFYLVAIVDNEFQKDDNLWKLLLELSHDDGDAK</sequence>
<dbReference type="GO" id="GO:0071949">
    <property type="term" value="F:FAD binding"/>
    <property type="evidence" value="ECO:0007669"/>
    <property type="project" value="TreeGrafter"/>
</dbReference>
<dbReference type="CDD" id="cd00537">
    <property type="entry name" value="MTHFR"/>
    <property type="match status" value="1"/>
</dbReference>
<dbReference type="Gene3D" id="3.20.20.220">
    <property type="match status" value="1"/>
</dbReference>
<evidence type="ECO:0000256" key="2">
    <source>
        <dbReference type="ARBA" id="ARBA00004777"/>
    </source>
</evidence>
<dbReference type="Pfam" id="PF02219">
    <property type="entry name" value="MTHFR"/>
    <property type="match status" value="1"/>
</dbReference>
<protein>
    <recommendedName>
        <fullName evidence="9">MTHFR SAM-binding regulatory domain-containing protein</fullName>
    </recommendedName>
</protein>
<dbReference type="GO" id="GO:0004489">
    <property type="term" value="F:methylenetetrahydrofolate reductase [NAD(P)H] activity"/>
    <property type="evidence" value="ECO:0007669"/>
    <property type="project" value="InterPro"/>
</dbReference>
<dbReference type="Pfam" id="PF21895">
    <property type="entry name" value="MTHFR_C"/>
    <property type="match status" value="1"/>
</dbReference>